<feature type="chain" id="PRO_5004060675" description="Lcl C-terminal domain-containing protein" evidence="1">
    <location>
        <begin position="40"/>
        <end position="664"/>
    </location>
</feature>
<accession>M4VIQ5</accession>
<protein>
    <recommendedName>
        <fullName evidence="2">Lcl C-terminal domain-containing protein</fullName>
    </recommendedName>
</protein>
<dbReference type="AlphaFoldDB" id="M4VIQ5"/>
<dbReference type="InterPro" id="IPR011044">
    <property type="entry name" value="Quino_amine_DH_bsu"/>
</dbReference>
<reference evidence="3 4" key="1">
    <citation type="journal article" date="2013" name="ISME J.">
        <title>By their genes ye shall know them: genomic signatures of predatory bacteria.</title>
        <authorList>
            <person name="Pasternak Z."/>
            <person name="Pietrokovski S."/>
            <person name="Rotem O."/>
            <person name="Gophna U."/>
            <person name="Lurie-Weinberger M.N."/>
            <person name="Jurkevitch E."/>
        </authorList>
    </citation>
    <scope>NUCLEOTIDE SEQUENCE [LARGE SCALE GENOMIC DNA]</scope>
    <source>
        <strain evidence="3">EPB</strain>
    </source>
</reference>
<dbReference type="KEGG" id="man:A11S_1566"/>
<sequence>MQQPVMPPSFSLKRHLSSFLLSAALSVAGAGVISSTALAACVSPAGNAGDMLFNDNYKVMQYCNNTNWVAIGVGSESTSTTIGQPTILNAVSGVAAPGNMAKYGNFLYVIDETADTLSIFDISSPANPVLRGSVAVTGATRVAAPNNDFVYVTGDPNDTLYKVNVVDPDSPVIATSQTNATTLDRVTGVDVLGSYAYVTLRTANTGVTAVNVATTPPTVGGTGFSANLDETTAIKISGNYGYVVTYAGAFGIVDLTTPGSPTVTHVLGPDPTYYYGFLSIDVSGQYAYAVSSERDRFGVVYISSPTNSWVVGSLEDTTWFNNSRDVFFVDDYVFTTSYDNDSLAIVDVTDKGDPSIAYTVQSATYLNGAHDVIVNGNYIYVTATLAGSLVVLSTGGGSGGAPDGCTTIGQECSDGTVYAGLSPDGSFPMYTTHCDAGMTWNGASCTGTRSTFAYNNANASGDTVGGASSTTSGSANTASLLITDADSITGGVQPHQAAQYCGNLTSSGRSDWYLPALDELAVLRTNRVAIGGFELNAGAAGAQRRLWSSTENGQFTAWRQNMPDGVTGDPVKDEINTARCVRKVNPASGSCTSPAADQGDIIYNTTHHVMQYCNGTNWVPMGPNGNGGGGCSNPTGAAGDMTYNATHGVMQFCEGDTWISMGPE</sequence>
<keyword evidence="1" id="KW-0732">Signal</keyword>
<feature type="domain" description="Lcl C-terminal" evidence="2">
    <location>
        <begin position="478"/>
        <end position="582"/>
    </location>
</feature>
<dbReference type="InterPro" id="IPR013211">
    <property type="entry name" value="LVIVD"/>
</dbReference>
<dbReference type="RefSeq" id="WP_015467903.1">
    <property type="nucleotide sequence ID" value="NC_020812.1"/>
</dbReference>
<evidence type="ECO:0000313" key="3">
    <source>
        <dbReference type="EMBL" id="AGH98370.1"/>
    </source>
</evidence>
<evidence type="ECO:0000313" key="4">
    <source>
        <dbReference type="Proteomes" id="UP000011932"/>
    </source>
</evidence>
<dbReference type="Pfam" id="PF08309">
    <property type="entry name" value="LVIVD"/>
    <property type="match status" value="4"/>
</dbReference>
<proteinExistence type="predicted"/>
<evidence type="ECO:0000259" key="2">
    <source>
        <dbReference type="Pfam" id="PF07603"/>
    </source>
</evidence>
<gene>
    <name evidence="3" type="ORF">A11S_1566</name>
</gene>
<feature type="signal peptide" evidence="1">
    <location>
        <begin position="1"/>
        <end position="39"/>
    </location>
</feature>
<organism evidence="3 4">
    <name type="scientific">Micavibrio aeruginosavorus EPB</name>
    <dbReference type="NCBI Taxonomy" id="349215"/>
    <lineage>
        <taxon>Bacteria</taxon>
        <taxon>Pseudomonadati</taxon>
        <taxon>Bdellovibrionota</taxon>
        <taxon>Bdellovibrionia</taxon>
        <taxon>Bdellovibrionales</taxon>
        <taxon>Pseudobdellovibrionaceae</taxon>
        <taxon>Micavibrio</taxon>
    </lineage>
</organism>
<name>M4VIQ5_9BACT</name>
<dbReference type="Pfam" id="PF07603">
    <property type="entry name" value="Lcl_C"/>
    <property type="match status" value="1"/>
</dbReference>
<dbReference type="SUPFAM" id="SSF50969">
    <property type="entry name" value="YVTN repeat-like/Quinoprotein amine dehydrogenase"/>
    <property type="match status" value="1"/>
</dbReference>
<dbReference type="Proteomes" id="UP000011932">
    <property type="component" value="Chromosome"/>
</dbReference>
<dbReference type="InterPro" id="IPR011460">
    <property type="entry name" value="Lcl_C"/>
</dbReference>
<dbReference type="HOGENOM" id="CLU_415499_0_0_5"/>
<evidence type="ECO:0000256" key="1">
    <source>
        <dbReference type="SAM" id="SignalP"/>
    </source>
</evidence>
<dbReference type="STRING" id="349215.A11S_1566"/>
<dbReference type="EMBL" id="CP003538">
    <property type="protein sequence ID" value="AGH98370.1"/>
    <property type="molecule type" value="Genomic_DNA"/>
</dbReference>